<organism evidence="3 4">
    <name type="scientific">Aeoliella straminimaris</name>
    <dbReference type="NCBI Taxonomy" id="2954799"/>
    <lineage>
        <taxon>Bacteria</taxon>
        <taxon>Pseudomonadati</taxon>
        <taxon>Planctomycetota</taxon>
        <taxon>Planctomycetia</taxon>
        <taxon>Pirellulales</taxon>
        <taxon>Lacipirellulaceae</taxon>
        <taxon>Aeoliella</taxon>
    </lineage>
</organism>
<comment type="caution">
    <text evidence="3">The sequence shown here is derived from an EMBL/GenBank/DDBJ whole genome shotgun (WGS) entry which is preliminary data.</text>
</comment>
<evidence type="ECO:0000313" key="4">
    <source>
        <dbReference type="Proteomes" id="UP001155241"/>
    </source>
</evidence>
<dbReference type="RefSeq" id="WP_252855535.1">
    <property type="nucleotide sequence ID" value="NZ_JAMXLR010000092.1"/>
</dbReference>
<keyword evidence="3" id="KW-0808">Transferase</keyword>
<reference evidence="3" key="1">
    <citation type="submission" date="2022-06" db="EMBL/GenBank/DDBJ databases">
        <title>Aeoliella straminimaris, a novel planctomycete from sediments.</title>
        <authorList>
            <person name="Vitorino I.R."/>
            <person name="Lage O.M."/>
        </authorList>
    </citation>
    <scope>NUCLEOTIDE SEQUENCE</scope>
    <source>
        <strain evidence="3">ICT_H6.2</strain>
    </source>
</reference>
<gene>
    <name evidence="3" type="ORF">NG895_26275</name>
</gene>
<accession>A0A9X2JIT0</accession>
<evidence type="ECO:0000256" key="1">
    <source>
        <dbReference type="ARBA" id="ARBA00006464"/>
    </source>
</evidence>
<dbReference type="Proteomes" id="UP001155241">
    <property type="component" value="Unassembled WGS sequence"/>
</dbReference>
<evidence type="ECO:0000313" key="3">
    <source>
        <dbReference type="EMBL" id="MCO6047425.1"/>
    </source>
</evidence>
<dbReference type="Pfam" id="PF02397">
    <property type="entry name" value="Bac_transf"/>
    <property type="match status" value="1"/>
</dbReference>
<evidence type="ECO:0000259" key="2">
    <source>
        <dbReference type="Pfam" id="PF02397"/>
    </source>
</evidence>
<dbReference type="InterPro" id="IPR003362">
    <property type="entry name" value="Bact_transf"/>
</dbReference>
<dbReference type="GO" id="GO:0016780">
    <property type="term" value="F:phosphotransferase activity, for other substituted phosphate groups"/>
    <property type="evidence" value="ECO:0007669"/>
    <property type="project" value="TreeGrafter"/>
</dbReference>
<dbReference type="PANTHER" id="PTHR30576:SF20">
    <property type="entry name" value="QUINOVOSAMINEPHOSPHOTRANSFERAE-RELATED"/>
    <property type="match status" value="1"/>
</dbReference>
<name>A0A9X2JIT0_9BACT</name>
<dbReference type="PANTHER" id="PTHR30576">
    <property type="entry name" value="COLANIC BIOSYNTHESIS UDP-GLUCOSE LIPID CARRIER TRANSFERASE"/>
    <property type="match status" value="1"/>
</dbReference>
<sequence>MSKRVFDFVAASTGLLLLSPVMLFVALWIKRDSPGPVFYRGRRAGRGGIPFQMLKFRSMVTNADKIGGPTTAGNDSRVTPSGRFVRKYKLDEIPQLINVVRGEMSLVGPRPEVVDKVEKYNWNERRILTLRPGITDWASIWNSDEGGVLAGAPDPDDAYEKVIRPGKLQLQLYYLENRSLASDLKIIAATLIRIVHKRYTPAEIKSYPTFRQLRASVARLVATEQIHRDKTNRPAA</sequence>
<proteinExistence type="inferred from homology"/>
<comment type="similarity">
    <text evidence="1">Belongs to the bacterial sugar transferase family.</text>
</comment>
<feature type="domain" description="Bacterial sugar transferase" evidence="2">
    <location>
        <begin position="3"/>
        <end position="195"/>
    </location>
</feature>
<keyword evidence="4" id="KW-1185">Reference proteome</keyword>
<dbReference type="AlphaFoldDB" id="A0A9X2JIT0"/>
<dbReference type="EMBL" id="JAMXLR010000092">
    <property type="protein sequence ID" value="MCO6047425.1"/>
    <property type="molecule type" value="Genomic_DNA"/>
</dbReference>
<protein>
    <submittedName>
        <fullName evidence="3">Sugar transferase</fullName>
    </submittedName>
</protein>